<dbReference type="PIRSF" id="PIRSF000521">
    <property type="entry name" value="Transaminase_4ab_Lys_Orn"/>
    <property type="match status" value="1"/>
</dbReference>
<evidence type="ECO:0000256" key="2">
    <source>
        <dbReference type="ARBA" id="ARBA00022898"/>
    </source>
</evidence>
<dbReference type="PANTHER" id="PTHR43094">
    <property type="entry name" value="AMINOTRANSFERASE"/>
    <property type="match status" value="1"/>
</dbReference>
<dbReference type="InterPro" id="IPR049704">
    <property type="entry name" value="Aminotrans_3_PPA_site"/>
</dbReference>
<dbReference type="EMBL" id="CP058649">
    <property type="protein sequence ID" value="QUI25838.1"/>
    <property type="molecule type" value="Genomic_DNA"/>
</dbReference>
<gene>
    <name evidence="4" type="ORF">HZI73_22180</name>
</gene>
<keyword evidence="2 3" id="KW-0663">Pyridoxal phosphate</keyword>
<reference evidence="4" key="1">
    <citation type="submission" date="2020-07" db="EMBL/GenBank/DDBJ databases">
        <title>Vallitalea pronyensis genome.</title>
        <authorList>
            <person name="Postec A."/>
        </authorList>
    </citation>
    <scope>NUCLEOTIDE SEQUENCE</scope>
    <source>
        <strain evidence="4">FatNI3</strain>
    </source>
</reference>
<accession>A0A8J8MQX0</accession>
<dbReference type="Proteomes" id="UP000683246">
    <property type="component" value="Chromosome"/>
</dbReference>
<dbReference type="SUPFAM" id="SSF53383">
    <property type="entry name" value="PLP-dependent transferases"/>
    <property type="match status" value="1"/>
</dbReference>
<proteinExistence type="inferred from homology"/>
<sequence length="407" mass="45000">MEYGKGIYLYDDKGKEYIDCAAATFNLSLGYSHQEVIEAVTQQAQNLIHITSSYMSESVGRLVEKLIEVTPKSLTKIHLKVSGGSTANEGAIKMVQHYNKKTGLISLFRSHVGQTIYTMNASGLAFRRQHFNGLSNSGITHVPPAYCYRCFYNQDKSNCNMLCVERIKDFIEYASNGNISAMILEPILGNGDNIVPPKEYFVKLRALADKYGFALIFDEIQTGIGRTGHMFASQHFGVEPDVLTIAKGLGGTGFQIAAIASREEYSEMDGHHHSFTYGSNSLAAAAGLKTLEIVSEPAFLSNVKNVGDYIMTRLKAFKLKYSFIGDVRGVGLMIGFEVNNEKGEPSLALTKEIQKTAFENGLIMRTSRYGFGNTLKIRPALIMTTKEAKKLCDILEYVLDQIQVSHA</sequence>
<keyword evidence="5" id="KW-1185">Reference proteome</keyword>
<dbReference type="InterPro" id="IPR015422">
    <property type="entry name" value="PyrdxlP-dep_Trfase_small"/>
</dbReference>
<dbReference type="InterPro" id="IPR005814">
    <property type="entry name" value="Aminotrans_3"/>
</dbReference>
<dbReference type="GO" id="GO:0030170">
    <property type="term" value="F:pyridoxal phosphate binding"/>
    <property type="evidence" value="ECO:0007669"/>
    <property type="project" value="InterPro"/>
</dbReference>
<dbReference type="InterPro" id="IPR015424">
    <property type="entry name" value="PyrdxlP-dep_Trfase"/>
</dbReference>
<dbReference type="PROSITE" id="PS00600">
    <property type="entry name" value="AA_TRANSFER_CLASS_3"/>
    <property type="match status" value="1"/>
</dbReference>
<dbReference type="PANTHER" id="PTHR43094:SF1">
    <property type="entry name" value="AMINOTRANSFERASE CLASS-III"/>
    <property type="match status" value="1"/>
</dbReference>
<dbReference type="Gene3D" id="3.40.640.10">
    <property type="entry name" value="Type I PLP-dependent aspartate aminotransferase-like (Major domain)"/>
    <property type="match status" value="1"/>
</dbReference>
<dbReference type="Gene3D" id="3.90.1150.10">
    <property type="entry name" value="Aspartate Aminotransferase, domain 1"/>
    <property type="match status" value="1"/>
</dbReference>
<dbReference type="KEGG" id="vpy:HZI73_22180"/>
<dbReference type="GO" id="GO:0008483">
    <property type="term" value="F:transaminase activity"/>
    <property type="evidence" value="ECO:0007669"/>
    <property type="project" value="UniProtKB-KW"/>
</dbReference>
<evidence type="ECO:0000313" key="5">
    <source>
        <dbReference type="Proteomes" id="UP000683246"/>
    </source>
</evidence>
<dbReference type="AlphaFoldDB" id="A0A8J8MQX0"/>
<evidence type="ECO:0000256" key="1">
    <source>
        <dbReference type="ARBA" id="ARBA00008954"/>
    </source>
</evidence>
<evidence type="ECO:0000256" key="3">
    <source>
        <dbReference type="RuleBase" id="RU003560"/>
    </source>
</evidence>
<dbReference type="Pfam" id="PF00202">
    <property type="entry name" value="Aminotran_3"/>
    <property type="match status" value="1"/>
</dbReference>
<dbReference type="InterPro" id="IPR015421">
    <property type="entry name" value="PyrdxlP-dep_Trfase_major"/>
</dbReference>
<keyword evidence="4" id="KW-0808">Transferase</keyword>
<evidence type="ECO:0000313" key="4">
    <source>
        <dbReference type="EMBL" id="QUI25838.1"/>
    </source>
</evidence>
<dbReference type="CDD" id="cd00610">
    <property type="entry name" value="OAT_like"/>
    <property type="match status" value="1"/>
</dbReference>
<name>A0A8J8MQX0_9FIRM</name>
<protein>
    <submittedName>
        <fullName evidence="4">Aspartate aminotransferase family protein</fullName>
    </submittedName>
</protein>
<comment type="similarity">
    <text evidence="1 3">Belongs to the class-III pyridoxal-phosphate-dependent aminotransferase family.</text>
</comment>
<keyword evidence="4" id="KW-0032">Aminotransferase</keyword>
<organism evidence="4 5">
    <name type="scientific">Vallitalea pronyensis</name>
    <dbReference type="NCBI Taxonomy" id="1348613"/>
    <lineage>
        <taxon>Bacteria</taxon>
        <taxon>Bacillati</taxon>
        <taxon>Bacillota</taxon>
        <taxon>Clostridia</taxon>
        <taxon>Lachnospirales</taxon>
        <taxon>Vallitaleaceae</taxon>
        <taxon>Vallitalea</taxon>
    </lineage>
</organism>